<dbReference type="OrthoDB" id="3399at2759"/>
<evidence type="ECO:0000256" key="2">
    <source>
        <dbReference type="ARBA" id="ARBA00012513"/>
    </source>
</evidence>
<evidence type="ECO:0000256" key="8">
    <source>
        <dbReference type="ARBA" id="ARBA00022840"/>
    </source>
</evidence>
<dbReference type="SUPFAM" id="SSF56112">
    <property type="entry name" value="Protein kinase-like (PK-like)"/>
    <property type="match status" value="1"/>
</dbReference>
<organism evidence="13 14">
    <name type="scientific">Tilletiaria anomala (strain ATCC 24038 / CBS 436.72 / UBC 951)</name>
    <dbReference type="NCBI Taxonomy" id="1037660"/>
    <lineage>
        <taxon>Eukaryota</taxon>
        <taxon>Fungi</taxon>
        <taxon>Dikarya</taxon>
        <taxon>Basidiomycota</taxon>
        <taxon>Ustilaginomycotina</taxon>
        <taxon>Exobasidiomycetes</taxon>
        <taxon>Georgefischeriales</taxon>
        <taxon>Tilletiariaceae</taxon>
        <taxon>Tilletiaria</taxon>
    </lineage>
</organism>
<keyword evidence="8" id="KW-0067">ATP-binding</keyword>
<comment type="similarity">
    <text evidence="1">Belongs to the protein kinase superfamily. BUD32 family.</text>
</comment>
<keyword evidence="6" id="KW-0547">Nucleotide-binding</keyword>
<evidence type="ECO:0000259" key="12">
    <source>
        <dbReference type="PROSITE" id="PS50011"/>
    </source>
</evidence>
<name>A0A066W0B4_TILAU</name>
<keyword evidence="4" id="KW-0808">Transferase</keyword>
<evidence type="ECO:0000256" key="6">
    <source>
        <dbReference type="ARBA" id="ARBA00022741"/>
    </source>
</evidence>
<feature type="compositionally biased region" description="Acidic residues" evidence="11">
    <location>
        <begin position="163"/>
        <end position="176"/>
    </location>
</feature>
<dbReference type="PROSITE" id="PS00109">
    <property type="entry name" value="PROTEIN_KINASE_TYR"/>
    <property type="match status" value="1"/>
</dbReference>
<dbReference type="PROSITE" id="PS50011">
    <property type="entry name" value="PROTEIN_KINASE_DOM"/>
    <property type="match status" value="1"/>
</dbReference>
<evidence type="ECO:0000256" key="3">
    <source>
        <dbReference type="ARBA" id="ARBA00022527"/>
    </source>
</evidence>
<protein>
    <recommendedName>
        <fullName evidence="2">non-specific serine/threonine protein kinase</fullName>
        <ecNumber evidence="2">2.7.11.1</ecNumber>
    </recommendedName>
</protein>
<dbReference type="Proteomes" id="UP000027361">
    <property type="component" value="Unassembled WGS sequence"/>
</dbReference>
<dbReference type="FunFam" id="3.30.200.20:FF:000201">
    <property type="entry name" value="TP53-regulating kinase isoform X1"/>
    <property type="match status" value="1"/>
</dbReference>
<dbReference type="Gene3D" id="3.30.200.20">
    <property type="entry name" value="Phosphorylase Kinase, domain 1"/>
    <property type="match status" value="1"/>
</dbReference>
<comment type="catalytic activity">
    <reaction evidence="9">
        <text>L-threonyl-[protein] + ATP = O-phospho-L-threonyl-[protein] + ADP + H(+)</text>
        <dbReference type="Rhea" id="RHEA:46608"/>
        <dbReference type="Rhea" id="RHEA-COMP:11060"/>
        <dbReference type="Rhea" id="RHEA-COMP:11605"/>
        <dbReference type="ChEBI" id="CHEBI:15378"/>
        <dbReference type="ChEBI" id="CHEBI:30013"/>
        <dbReference type="ChEBI" id="CHEBI:30616"/>
        <dbReference type="ChEBI" id="CHEBI:61977"/>
        <dbReference type="ChEBI" id="CHEBI:456216"/>
        <dbReference type="EC" id="2.7.11.1"/>
    </reaction>
</comment>
<evidence type="ECO:0000256" key="7">
    <source>
        <dbReference type="ARBA" id="ARBA00022777"/>
    </source>
</evidence>
<comment type="catalytic activity">
    <reaction evidence="10">
        <text>L-seryl-[protein] + ATP = O-phospho-L-seryl-[protein] + ADP + H(+)</text>
        <dbReference type="Rhea" id="RHEA:17989"/>
        <dbReference type="Rhea" id="RHEA-COMP:9863"/>
        <dbReference type="Rhea" id="RHEA-COMP:11604"/>
        <dbReference type="ChEBI" id="CHEBI:15378"/>
        <dbReference type="ChEBI" id="CHEBI:29999"/>
        <dbReference type="ChEBI" id="CHEBI:30616"/>
        <dbReference type="ChEBI" id="CHEBI:83421"/>
        <dbReference type="ChEBI" id="CHEBI:456216"/>
        <dbReference type="EC" id="2.7.11.1"/>
    </reaction>
</comment>
<dbReference type="InterPro" id="IPR008266">
    <property type="entry name" value="Tyr_kinase_AS"/>
</dbReference>
<dbReference type="InterPro" id="IPR011009">
    <property type="entry name" value="Kinase-like_dom_sf"/>
</dbReference>
<evidence type="ECO:0000256" key="1">
    <source>
        <dbReference type="ARBA" id="ARBA00010630"/>
    </source>
</evidence>
<evidence type="ECO:0000256" key="5">
    <source>
        <dbReference type="ARBA" id="ARBA00022694"/>
    </source>
</evidence>
<gene>
    <name evidence="13" type="ORF">K437DRAFT_257025</name>
</gene>
<evidence type="ECO:0000313" key="14">
    <source>
        <dbReference type="Proteomes" id="UP000027361"/>
    </source>
</evidence>
<dbReference type="OMA" id="MVDIATQ"/>
<proteinExistence type="inferred from homology"/>
<feature type="region of interest" description="Disordered" evidence="11">
    <location>
        <begin position="148"/>
        <end position="178"/>
    </location>
</feature>
<dbReference type="GeneID" id="25264590"/>
<feature type="domain" description="Protein kinase" evidence="12">
    <location>
        <begin position="26"/>
        <end position="352"/>
    </location>
</feature>
<dbReference type="GO" id="GO:0070525">
    <property type="term" value="P:tRNA threonylcarbamoyladenosine metabolic process"/>
    <property type="evidence" value="ECO:0007669"/>
    <property type="project" value="TreeGrafter"/>
</dbReference>
<comment type="caution">
    <text evidence="13">The sequence shown here is derived from an EMBL/GenBank/DDBJ whole genome shotgun (WGS) entry which is preliminary data.</text>
</comment>
<dbReference type="STRING" id="1037660.A0A066W0B4"/>
<dbReference type="GO" id="GO:0005829">
    <property type="term" value="C:cytosol"/>
    <property type="evidence" value="ECO:0007669"/>
    <property type="project" value="TreeGrafter"/>
</dbReference>
<dbReference type="GO" id="GO:0004674">
    <property type="term" value="F:protein serine/threonine kinase activity"/>
    <property type="evidence" value="ECO:0007669"/>
    <property type="project" value="UniProtKB-KW"/>
</dbReference>
<dbReference type="EMBL" id="JMSN01000051">
    <property type="protein sequence ID" value="KDN44504.1"/>
    <property type="molecule type" value="Genomic_DNA"/>
</dbReference>
<dbReference type="PANTHER" id="PTHR12209:SF0">
    <property type="entry name" value="EKC_KEOPS COMPLEX SUBUNIT TP53RK"/>
    <property type="match status" value="1"/>
</dbReference>
<dbReference type="Gene3D" id="1.10.510.10">
    <property type="entry name" value="Transferase(Phosphotransferase) domain 1"/>
    <property type="match status" value="1"/>
</dbReference>
<dbReference type="PANTHER" id="PTHR12209">
    <property type="entry name" value="NON-SPECIFIC SERINE/THREONINE PROTEIN KINASE"/>
    <property type="match status" value="1"/>
</dbReference>
<sequence length="352" mass="37388">MPLVPAAAAAPLPSGPAPLLAMLADGRRSRLLKQGAEAKVFSVLEAVPTRPSAVTYLDAGASTEHAGAPPGEAGSGRVLLKYRFPKTYRHPTLSATITAQRTAMEARALLRCAKAGVAVPAVRCVDEKSGVLGLEWIAGRSVREWLGGGAEGDDEAAAGPESGEAEGAEGEEEEDGQAVLSGDDQLRLMDLIGAQIAHMHSIHVIHGDLTTSNLMLRPCPHTHIAQAKGKAKADSSDVQDLTRAFLTLSTDGESDSQSAQAAQVVLIDFGLSSVSTLAEDKAVDLYVLERAFASTHPASGHLFTRILDVYFAQLERRMKGERVPKGGVAHWIDVRRKLDEVRLRGRKRSMVG</sequence>
<dbReference type="RefSeq" id="XP_013242778.1">
    <property type="nucleotide sequence ID" value="XM_013387324.1"/>
</dbReference>
<dbReference type="GO" id="GO:0005634">
    <property type="term" value="C:nucleus"/>
    <property type="evidence" value="ECO:0007669"/>
    <property type="project" value="TreeGrafter"/>
</dbReference>
<dbReference type="InParanoid" id="A0A066W0B4"/>
<evidence type="ECO:0000256" key="4">
    <source>
        <dbReference type="ARBA" id="ARBA00022679"/>
    </source>
</evidence>
<dbReference type="HOGENOM" id="CLU_063953_1_0_1"/>
<evidence type="ECO:0000256" key="10">
    <source>
        <dbReference type="ARBA" id="ARBA00048679"/>
    </source>
</evidence>
<keyword evidence="5" id="KW-0819">tRNA processing</keyword>
<keyword evidence="14" id="KW-1185">Reference proteome</keyword>
<dbReference type="GO" id="GO:0000408">
    <property type="term" value="C:EKC/KEOPS complex"/>
    <property type="evidence" value="ECO:0007669"/>
    <property type="project" value="UniProtKB-ARBA"/>
</dbReference>
<dbReference type="FunCoup" id="A0A066W0B4">
    <property type="interactions" value="235"/>
</dbReference>
<dbReference type="InterPro" id="IPR000719">
    <property type="entry name" value="Prot_kinase_dom"/>
</dbReference>
<keyword evidence="3" id="KW-0723">Serine/threonine-protein kinase</keyword>
<dbReference type="GO" id="GO:0008033">
    <property type="term" value="P:tRNA processing"/>
    <property type="evidence" value="ECO:0007669"/>
    <property type="project" value="UniProtKB-KW"/>
</dbReference>
<evidence type="ECO:0000256" key="9">
    <source>
        <dbReference type="ARBA" id="ARBA00047899"/>
    </source>
</evidence>
<dbReference type="GO" id="GO:0005524">
    <property type="term" value="F:ATP binding"/>
    <property type="evidence" value="ECO:0007669"/>
    <property type="project" value="UniProtKB-KW"/>
</dbReference>
<dbReference type="AlphaFoldDB" id="A0A066W0B4"/>
<keyword evidence="7" id="KW-0418">Kinase</keyword>
<accession>A0A066W0B4</accession>
<evidence type="ECO:0000313" key="13">
    <source>
        <dbReference type="EMBL" id="KDN44504.1"/>
    </source>
</evidence>
<evidence type="ECO:0000256" key="11">
    <source>
        <dbReference type="SAM" id="MobiDB-lite"/>
    </source>
</evidence>
<reference evidence="13 14" key="1">
    <citation type="submission" date="2014-05" db="EMBL/GenBank/DDBJ databases">
        <title>Draft genome sequence of a rare smut relative, Tilletiaria anomala UBC 951.</title>
        <authorList>
            <consortium name="DOE Joint Genome Institute"/>
            <person name="Toome M."/>
            <person name="Kuo A."/>
            <person name="Henrissat B."/>
            <person name="Lipzen A."/>
            <person name="Tritt A."/>
            <person name="Yoshinaga Y."/>
            <person name="Zane M."/>
            <person name="Barry K."/>
            <person name="Grigoriev I.V."/>
            <person name="Spatafora J.W."/>
            <person name="Aimea M.C."/>
        </authorList>
    </citation>
    <scope>NUCLEOTIDE SEQUENCE [LARGE SCALE GENOMIC DNA]</scope>
    <source>
        <strain evidence="13 14">UBC 951</strain>
    </source>
</reference>
<dbReference type="EC" id="2.7.11.1" evidence="2"/>